<dbReference type="AlphaFoldDB" id="A0A1I7WZT8"/>
<organism evidence="1 2">
    <name type="scientific">Heterorhabditis bacteriophora</name>
    <name type="common">Entomopathogenic nematode worm</name>
    <dbReference type="NCBI Taxonomy" id="37862"/>
    <lineage>
        <taxon>Eukaryota</taxon>
        <taxon>Metazoa</taxon>
        <taxon>Ecdysozoa</taxon>
        <taxon>Nematoda</taxon>
        <taxon>Chromadorea</taxon>
        <taxon>Rhabditida</taxon>
        <taxon>Rhabditina</taxon>
        <taxon>Rhabditomorpha</taxon>
        <taxon>Strongyloidea</taxon>
        <taxon>Heterorhabditidae</taxon>
        <taxon>Heterorhabditis</taxon>
    </lineage>
</organism>
<proteinExistence type="predicted"/>
<name>A0A1I7WZT8_HETBA</name>
<evidence type="ECO:0000313" key="1">
    <source>
        <dbReference type="Proteomes" id="UP000095283"/>
    </source>
</evidence>
<evidence type="ECO:0000313" key="2">
    <source>
        <dbReference type="WBParaSite" id="Hba_10697"/>
    </source>
</evidence>
<accession>A0A1I7WZT8</accession>
<dbReference type="WBParaSite" id="Hba_10697">
    <property type="protein sequence ID" value="Hba_10697"/>
    <property type="gene ID" value="Hba_10697"/>
</dbReference>
<sequence length="504" mass="58295">MDFWTQFFELQDQIAKSKRCNVEDGGCSLNELLSKYSVETDYGFDSSIDCLLDYSHIILSDLRAFESVRVESSFKKEDKVRYGKNTRIVGHDVFNSFGMMTSVENVFSRSFDLSINVLRNLDGLTSHNGGQLYAFNNQIPDLTIITGIHAVRWRITTEFYKLFRGILEKNFGDPLIPVPESIPFEILQKPMSGCEVGCDYKYATLSFRLLFEDMELDCQLHSARVSFDIYIDGQSELDLICESSRLMDTRIEESLSHYSPTMRKRRKKPVCFFVKNQMYGFSIIILITDIESIKFFIVTGEQTICFKVTLRYKLCITFCCIYFLTKFMHRFIRWWIFFSSSVTLGWCSMQSEEATMIQCSNKFSVTVGLSVDKRENSTTVERRGLPILSHSRHQINVEINGMIGRLSYKDAHAINAILKGYVNNIKHNFGRTLIPVTVSKSQQKNSHNLLTFFLDIDISKLNIRSEHIDLWLLDDFQGSTIPLFRISVSSTYANCNCLKFIWIF</sequence>
<dbReference type="Proteomes" id="UP000095283">
    <property type="component" value="Unplaced"/>
</dbReference>
<reference evidence="2" key="1">
    <citation type="submission" date="2016-11" db="UniProtKB">
        <authorList>
            <consortium name="WormBaseParasite"/>
        </authorList>
    </citation>
    <scope>IDENTIFICATION</scope>
</reference>
<keyword evidence="1" id="KW-1185">Reference proteome</keyword>
<protein>
    <submittedName>
        <fullName evidence="2">BPI2 domain-containing protein</fullName>
    </submittedName>
</protein>